<dbReference type="InterPro" id="IPR006102">
    <property type="entry name" value="Ig-like_GH2"/>
</dbReference>
<dbReference type="GO" id="GO:0005990">
    <property type="term" value="P:lactose catabolic process"/>
    <property type="evidence" value="ECO:0007669"/>
    <property type="project" value="TreeGrafter"/>
</dbReference>
<keyword evidence="8 10" id="KW-0326">Glycosidase</keyword>
<dbReference type="EC" id="3.2.1.23" evidence="5 10"/>
<evidence type="ECO:0000256" key="8">
    <source>
        <dbReference type="ARBA" id="ARBA00023295"/>
    </source>
</evidence>
<sequence length="1050" mass="120749">MKIKILLVTTLLGFLRIYPLNAQELNDRENPAVIGINKLPARATMYSFSDKEKALKLTKENSDRVKSLNGTWQFNFSAMPSSVPENFLSENFNEWTKIQVPTNWEMQGFGMPIYTNSQHPWGTNDYPNIPEDNNPVGIYKRTFTVPQDWKNMDVRIHFGGVTSAFYLYINGQKVGYSQGSKLPAEFDITPYLRKGENSVVAKVYRWSDGSYMEAQDHWKLSGIHRDVLLMAEPKTSISDFFVRTDLDNQYKDASLIIKPSIKTSEKTDYKNWQLTAELFDAEGKQIAQQTIPLSEITNYRYSQRWTEKFDFFNIPISNPKKWTAETPNLYTLTLSLQDSNSEITEVKSTRVGFRKYETKDGVFLVNGQPVKIYGVNRHDHNAQTGKTVSYENMKRDVELLKLYNFNAVRTSHYPNNPEFYDLCDEYGIYVMDEANIESHGLRGELTNDPAWGNAFLERMIRMVERDKNHPSIFSWSLGNESGLGPLHGALSGYTKYMDPDRLVHYEGANGGGGKLSPQSKNTPEDPYDMVDFVSRMYPTPQEMIEMDASQTGINPLFAIEYSHAMGNSNGGLKDIWEIIHASPRWAGGFIWDWMDQGILEEKDGCEQYVYGGYFGEPYHDGNFNINGIINSDQTVKPVMYECKYIFQPFIFETFNAEKNTIEILKRRKFSQWKDYEFSYEILEDGLAIAQGKIVDEENITEESHIFKLDYNYPNQEGKEYHLNVYAKLKTATEWAERGYVLAQEQFPLPATSSSLKFPEEQGEKINIKKQEAKFIIGNADFKVVFDTEAGSLEKFSFQNETLITNPVKPNFWRAMTDNDRLGWHTDQNLKFWKNATENQNLLKIKEEKIDDHTIIIHTYHQLADGSASQHTIYTINSDASIAITSELSASNHLPWIPRIGIKLGLTTSLSNIKWFGKGPHENYNDRSEGAFLGQYSSSLEEFSTSYVYPQANANRMETRWVEFRDENEKGLKITGSLFEFSAYPYSNENLEKATYTCELKNSNYITLNLDHKQMGVGGFNSWSWKAAPLEKYRIPAGDYIYKIKIMPIGF</sequence>
<dbReference type="SUPFAM" id="SSF51445">
    <property type="entry name" value="(Trans)glycosidases"/>
    <property type="match status" value="1"/>
</dbReference>
<accession>A0A1I2KMD7</accession>
<feature type="domain" description="Beta galactosidase small chain/" evidence="11">
    <location>
        <begin position="775"/>
        <end position="1046"/>
    </location>
</feature>
<protein>
    <recommendedName>
        <fullName evidence="5 10">Beta-galactosidase</fullName>
        <ecNumber evidence="5 10">3.2.1.23</ecNumber>
    </recommendedName>
    <alternativeName>
        <fullName evidence="9 10">Lactase</fullName>
    </alternativeName>
</protein>
<dbReference type="InterPro" id="IPR011013">
    <property type="entry name" value="Gal_mutarotase_sf_dom"/>
</dbReference>
<dbReference type="GO" id="GO:0030246">
    <property type="term" value="F:carbohydrate binding"/>
    <property type="evidence" value="ECO:0007669"/>
    <property type="project" value="InterPro"/>
</dbReference>
<proteinExistence type="inferred from homology"/>
<keyword evidence="7" id="KW-0106">Calcium</keyword>
<dbReference type="InterPro" id="IPR050347">
    <property type="entry name" value="Bact_Beta-galactosidase"/>
</dbReference>
<dbReference type="Gene3D" id="3.20.20.80">
    <property type="entry name" value="Glycosidases"/>
    <property type="match status" value="1"/>
</dbReference>
<dbReference type="InterPro" id="IPR008979">
    <property type="entry name" value="Galactose-bd-like_sf"/>
</dbReference>
<dbReference type="RefSeq" id="WP_093303298.1">
    <property type="nucleotide sequence ID" value="NZ_FOOH01000004.1"/>
</dbReference>
<dbReference type="PRINTS" id="PR00132">
    <property type="entry name" value="GLHYDRLASE2"/>
</dbReference>
<evidence type="ECO:0000256" key="2">
    <source>
        <dbReference type="ARBA" id="ARBA00001913"/>
    </source>
</evidence>
<evidence type="ECO:0000256" key="4">
    <source>
        <dbReference type="ARBA" id="ARBA00011245"/>
    </source>
</evidence>
<dbReference type="Pfam" id="PF00703">
    <property type="entry name" value="Glyco_hydro_2"/>
    <property type="match status" value="1"/>
</dbReference>
<dbReference type="EMBL" id="FOOH01000004">
    <property type="protein sequence ID" value="SFF67693.1"/>
    <property type="molecule type" value="Genomic_DNA"/>
</dbReference>
<name>A0A1I2KMD7_9FLAO</name>
<evidence type="ECO:0000256" key="9">
    <source>
        <dbReference type="ARBA" id="ARBA00032230"/>
    </source>
</evidence>
<dbReference type="GO" id="GO:0009341">
    <property type="term" value="C:beta-galactosidase complex"/>
    <property type="evidence" value="ECO:0007669"/>
    <property type="project" value="InterPro"/>
</dbReference>
<comment type="catalytic activity">
    <reaction evidence="1 10">
        <text>Hydrolysis of terminal non-reducing beta-D-galactose residues in beta-D-galactosides.</text>
        <dbReference type="EC" id="3.2.1.23"/>
    </reaction>
</comment>
<organism evidence="12 13">
    <name type="scientific">Salegentibacter agarivorans</name>
    <dbReference type="NCBI Taxonomy" id="345907"/>
    <lineage>
        <taxon>Bacteria</taxon>
        <taxon>Pseudomonadati</taxon>
        <taxon>Bacteroidota</taxon>
        <taxon>Flavobacteriia</taxon>
        <taxon>Flavobacteriales</taxon>
        <taxon>Flavobacteriaceae</taxon>
        <taxon>Salegentibacter</taxon>
    </lineage>
</organism>
<evidence type="ECO:0000256" key="5">
    <source>
        <dbReference type="ARBA" id="ARBA00012756"/>
    </source>
</evidence>
<dbReference type="SUPFAM" id="SSF49785">
    <property type="entry name" value="Galactose-binding domain-like"/>
    <property type="match status" value="1"/>
</dbReference>
<dbReference type="GO" id="GO:0004565">
    <property type="term" value="F:beta-galactosidase activity"/>
    <property type="evidence" value="ECO:0007669"/>
    <property type="project" value="UniProtKB-EC"/>
</dbReference>
<dbReference type="InterPro" id="IPR023230">
    <property type="entry name" value="Glyco_hydro_2_CS"/>
</dbReference>
<dbReference type="InterPro" id="IPR017853">
    <property type="entry name" value="GH"/>
</dbReference>
<dbReference type="Pfam" id="PF02836">
    <property type="entry name" value="Glyco_hydro_2_C"/>
    <property type="match status" value="1"/>
</dbReference>
<dbReference type="FunFam" id="2.60.40.10:FF:000680">
    <property type="entry name" value="Beta-galactosidase"/>
    <property type="match status" value="1"/>
</dbReference>
<dbReference type="SMART" id="SM01038">
    <property type="entry name" value="Bgal_small_N"/>
    <property type="match status" value="1"/>
</dbReference>
<evidence type="ECO:0000256" key="1">
    <source>
        <dbReference type="ARBA" id="ARBA00001412"/>
    </source>
</evidence>
<dbReference type="InterPro" id="IPR006104">
    <property type="entry name" value="Glyco_hydro_2_N"/>
</dbReference>
<comment type="subunit">
    <text evidence="4">Monomer.</text>
</comment>
<dbReference type="AlphaFoldDB" id="A0A1I2KMD7"/>
<evidence type="ECO:0000313" key="12">
    <source>
        <dbReference type="EMBL" id="SFF67693.1"/>
    </source>
</evidence>
<comment type="similarity">
    <text evidence="3 10">Belongs to the glycosyl hydrolase 2 family.</text>
</comment>
<dbReference type="InterPro" id="IPR032312">
    <property type="entry name" value="LacZ_4"/>
</dbReference>
<reference evidence="13" key="1">
    <citation type="submission" date="2016-10" db="EMBL/GenBank/DDBJ databases">
        <authorList>
            <person name="Varghese N."/>
            <person name="Submissions S."/>
        </authorList>
    </citation>
    <scope>NUCLEOTIDE SEQUENCE [LARGE SCALE GENOMIC DNA]</scope>
    <source>
        <strain evidence="13">DSM 23515</strain>
    </source>
</reference>
<dbReference type="PROSITE" id="PS00719">
    <property type="entry name" value="GLYCOSYL_HYDROL_F2_1"/>
    <property type="match status" value="1"/>
</dbReference>
<dbReference type="InterPro" id="IPR036156">
    <property type="entry name" value="Beta-gal/glucu_dom_sf"/>
</dbReference>
<dbReference type="PANTHER" id="PTHR46323:SF2">
    <property type="entry name" value="BETA-GALACTOSIDASE"/>
    <property type="match status" value="1"/>
</dbReference>
<dbReference type="InterPro" id="IPR006101">
    <property type="entry name" value="Glyco_hydro_2"/>
</dbReference>
<keyword evidence="13" id="KW-1185">Reference proteome</keyword>
<evidence type="ECO:0000256" key="7">
    <source>
        <dbReference type="ARBA" id="ARBA00022837"/>
    </source>
</evidence>
<gene>
    <name evidence="12" type="ORF">SAMN04488033_10423</name>
</gene>
<comment type="cofactor">
    <cofactor evidence="2">
        <name>Ca(2+)</name>
        <dbReference type="ChEBI" id="CHEBI:29108"/>
    </cofactor>
</comment>
<dbReference type="InterPro" id="IPR014718">
    <property type="entry name" value="GH-type_carb-bd"/>
</dbReference>
<dbReference type="PROSITE" id="PS00608">
    <property type="entry name" value="GLYCOSYL_HYDROL_F2_2"/>
    <property type="match status" value="1"/>
</dbReference>
<dbReference type="Pfam" id="PF16353">
    <property type="entry name" value="LacZ_4"/>
    <property type="match status" value="1"/>
</dbReference>
<dbReference type="Gene3D" id="2.60.40.10">
    <property type="entry name" value="Immunoglobulins"/>
    <property type="match status" value="2"/>
</dbReference>
<evidence type="ECO:0000259" key="11">
    <source>
        <dbReference type="SMART" id="SM01038"/>
    </source>
</evidence>
<dbReference type="Gene3D" id="2.70.98.10">
    <property type="match status" value="1"/>
</dbReference>
<dbReference type="InterPro" id="IPR023232">
    <property type="entry name" value="Glyco_hydro_2_AS"/>
</dbReference>
<dbReference type="Pfam" id="PF02929">
    <property type="entry name" value="Bgal_small_N"/>
    <property type="match status" value="1"/>
</dbReference>
<dbReference type="Gene3D" id="2.60.120.260">
    <property type="entry name" value="Galactose-binding domain-like"/>
    <property type="match status" value="1"/>
</dbReference>
<dbReference type="InterPro" id="IPR004199">
    <property type="entry name" value="B-gal_small/dom_5"/>
</dbReference>
<evidence type="ECO:0000256" key="3">
    <source>
        <dbReference type="ARBA" id="ARBA00007401"/>
    </source>
</evidence>
<dbReference type="InterPro" id="IPR013783">
    <property type="entry name" value="Ig-like_fold"/>
</dbReference>
<keyword evidence="6 10" id="KW-0378">Hydrolase</keyword>
<dbReference type="SUPFAM" id="SSF49303">
    <property type="entry name" value="beta-Galactosidase/glucuronidase domain"/>
    <property type="match status" value="2"/>
</dbReference>
<evidence type="ECO:0000313" key="13">
    <source>
        <dbReference type="Proteomes" id="UP000199116"/>
    </source>
</evidence>
<evidence type="ECO:0000256" key="6">
    <source>
        <dbReference type="ARBA" id="ARBA00022801"/>
    </source>
</evidence>
<evidence type="ECO:0000256" key="10">
    <source>
        <dbReference type="RuleBase" id="RU361154"/>
    </source>
</evidence>
<dbReference type="Proteomes" id="UP000199116">
    <property type="component" value="Unassembled WGS sequence"/>
</dbReference>
<dbReference type="Pfam" id="PF02837">
    <property type="entry name" value="Glyco_hydro_2_N"/>
    <property type="match status" value="1"/>
</dbReference>
<dbReference type="PANTHER" id="PTHR46323">
    <property type="entry name" value="BETA-GALACTOSIDASE"/>
    <property type="match status" value="1"/>
</dbReference>
<dbReference type="SUPFAM" id="SSF74650">
    <property type="entry name" value="Galactose mutarotase-like"/>
    <property type="match status" value="1"/>
</dbReference>
<dbReference type="InterPro" id="IPR006103">
    <property type="entry name" value="Glyco_hydro_2_cat"/>
</dbReference>